<evidence type="ECO:0000313" key="1">
    <source>
        <dbReference type="EMBL" id="SPD75730.1"/>
    </source>
</evidence>
<name>A0A445N1Z6_9BACT</name>
<reference evidence="1" key="1">
    <citation type="submission" date="2018-01" db="EMBL/GenBank/DDBJ databases">
        <authorList>
            <person name="Regsiter A."/>
            <person name="William W."/>
        </authorList>
    </citation>
    <scope>NUCLEOTIDE SEQUENCE</scope>
    <source>
        <strain evidence="1">TRIP AH-1</strain>
    </source>
</reference>
<dbReference type="AlphaFoldDB" id="A0A445N1Z6"/>
<protein>
    <submittedName>
        <fullName evidence="1">Uncharacterized protein</fullName>
    </submittedName>
</protein>
<dbReference type="EMBL" id="OJIN01000217">
    <property type="protein sequence ID" value="SPD75730.1"/>
    <property type="molecule type" value="Genomic_DNA"/>
</dbReference>
<sequence length="398" mass="45581">MEMTFEKSQQFLRNNDIWIISKGRPAKFDLSAIDNEIQTNFVTEYWISDLARYLLNPNPIEVRKILVGCDIYYKQEFSDKARNRIRSILSGRFKPLIKEATKSSITLMASRDKGGVTLKDSDLNAHVQRIHASLRAYDPLIKQLNRLDRTKLTNIVGICEDIGGNRSLLNLKGDIEEKINYMGNFLQKDVGVILERANVSQGLFEMSGFDFNSYNAKNSHRLIKFFAEGRPRYCVINVDGNLEFWINDANLINHMHLLEHSIKVNPKFNNSLSLCTQGNARPLRLLFKDQLEIDYTKSPLPSLYKDIFTAYHIGETEKDAVMKSLKNSQLGILFNYVPTSNSGAKKLFTNVSVLHDVRALDPIKERLPELYSMINKMAMVSEAGKYYLLDSIKGYSNE</sequence>
<proteinExistence type="predicted"/>
<gene>
    <name evidence="1" type="ORF">PITCH_A720070</name>
</gene>
<accession>A0A445N1Z6</accession>
<organism evidence="1">
    <name type="scientific">uncultured Desulfobacterium sp</name>
    <dbReference type="NCBI Taxonomy" id="201089"/>
    <lineage>
        <taxon>Bacteria</taxon>
        <taxon>Pseudomonadati</taxon>
        <taxon>Thermodesulfobacteriota</taxon>
        <taxon>Desulfobacteria</taxon>
        <taxon>Desulfobacterales</taxon>
        <taxon>Desulfobacteriaceae</taxon>
        <taxon>Desulfobacterium</taxon>
        <taxon>environmental samples</taxon>
    </lineage>
</organism>